<dbReference type="Proteomes" id="UP000789901">
    <property type="component" value="Unassembled WGS sequence"/>
</dbReference>
<feature type="non-terminal residue" evidence="2">
    <location>
        <position position="137"/>
    </location>
</feature>
<dbReference type="EMBL" id="CAJVQB010026409">
    <property type="protein sequence ID" value="CAG8808472.1"/>
    <property type="molecule type" value="Genomic_DNA"/>
</dbReference>
<dbReference type="Pfam" id="PF03101">
    <property type="entry name" value="FAR1"/>
    <property type="match status" value="1"/>
</dbReference>
<organism evidence="2 3">
    <name type="scientific">Gigaspora margarita</name>
    <dbReference type="NCBI Taxonomy" id="4874"/>
    <lineage>
        <taxon>Eukaryota</taxon>
        <taxon>Fungi</taxon>
        <taxon>Fungi incertae sedis</taxon>
        <taxon>Mucoromycota</taxon>
        <taxon>Glomeromycotina</taxon>
        <taxon>Glomeromycetes</taxon>
        <taxon>Diversisporales</taxon>
        <taxon>Gigasporaceae</taxon>
        <taxon>Gigaspora</taxon>
    </lineage>
</organism>
<comment type="caution">
    <text evidence="2">The sequence shown here is derived from an EMBL/GenBank/DDBJ whole genome shotgun (WGS) entry which is preliminary data.</text>
</comment>
<dbReference type="InterPro" id="IPR004330">
    <property type="entry name" value="FAR1_DNA_bnd_dom"/>
</dbReference>
<keyword evidence="3" id="KW-1185">Reference proteome</keyword>
<name>A0ABN7VZA6_GIGMA</name>
<reference evidence="2 3" key="1">
    <citation type="submission" date="2021-06" db="EMBL/GenBank/DDBJ databases">
        <authorList>
            <person name="Kallberg Y."/>
            <person name="Tangrot J."/>
            <person name="Rosling A."/>
        </authorList>
    </citation>
    <scope>NUCLEOTIDE SEQUENCE [LARGE SCALE GENOMIC DNA]</scope>
    <source>
        <strain evidence="2 3">120-4 pot B 10/14</strain>
    </source>
</reference>
<dbReference type="PANTHER" id="PTHR46328">
    <property type="entry name" value="FAR-RED IMPAIRED RESPONSIVE (FAR1) FAMILY PROTEIN-RELATED"/>
    <property type="match status" value="1"/>
</dbReference>
<proteinExistence type="predicted"/>
<sequence length="137" mass="16174">MVKIKLLNSLECDNLEYNEKDEILQLASLEVEMLFDGFNYAKQFFNHYAKDNGFVVTKKQCKKDNNNKSIIVRRTFICHYGRSKKSKKVVDIVQQRDCALEKINCPWVCNINKIKDQESMFFSEVLEDIRFFTIDGQ</sequence>
<evidence type="ECO:0000259" key="1">
    <source>
        <dbReference type="Pfam" id="PF03101"/>
    </source>
</evidence>
<feature type="domain" description="FAR1" evidence="1">
    <location>
        <begin position="43"/>
        <end position="115"/>
    </location>
</feature>
<dbReference type="PANTHER" id="PTHR46328:SF30">
    <property type="entry name" value="OS04G0641500 PROTEIN"/>
    <property type="match status" value="1"/>
</dbReference>
<accession>A0ABN7VZA6</accession>
<evidence type="ECO:0000313" key="3">
    <source>
        <dbReference type="Proteomes" id="UP000789901"/>
    </source>
</evidence>
<evidence type="ECO:0000313" key="2">
    <source>
        <dbReference type="EMBL" id="CAG8808472.1"/>
    </source>
</evidence>
<protein>
    <submittedName>
        <fullName evidence="2">28743_t:CDS:1</fullName>
    </submittedName>
</protein>
<gene>
    <name evidence="2" type="ORF">GMARGA_LOCUS24708</name>
</gene>